<dbReference type="AlphaFoldDB" id="A0A075GGX8"/>
<organism evidence="1">
    <name type="scientific">uncultured marine group II/III euryarchaeote KM3_161_F10</name>
    <dbReference type="NCBI Taxonomy" id="1457915"/>
    <lineage>
        <taxon>Archaea</taxon>
        <taxon>Methanobacteriati</taxon>
        <taxon>Methanobacteriota</taxon>
        <taxon>environmental samples</taxon>
    </lineage>
</organism>
<evidence type="ECO:0000313" key="1">
    <source>
        <dbReference type="EMBL" id="AIF03179.1"/>
    </source>
</evidence>
<reference evidence="1" key="1">
    <citation type="journal article" date="2014" name="Genome Biol. Evol.">
        <title>Pangenome evidence for extensive interdomain horizontal transfer affecting lineage core and shell genes in uncultured planktonic thaumarchaeota and euryarchaeota.</title>
        <authorList>
            <person name="Deschamps P."/>
            <person name="Zivanovic Y."/>
            <person name="Moreira D."/>
            <person name="Rodriguez-Valera F."/>
            <person name="Lopez-Garcia P."/>
        </authorList>
    </citation>
    <scope>NUCLEOTIDE SEQUENCE</scope>
</reference>
<dbReference type="InterPro" id="IPR011008">
    <property type="entry name" value="Dimeric_a/b-barrel"/>
</dbReference>
<sequence length="114" mass="13105">MIIYEVNLTVDPDVADEYAAWLRPHIAHILEIDGFLGAEWLDRDTVDENGDSEKVRWTIQYRLRDRAALEAYQRDHAPTLIREGQACFGGRFRASRRVLEPMKIFSPSRNTGSG</sequence>
<evidence type="ECO:0008006" key="2">
    <source>
        <dbReference type="Google" id="ProtNLM"/>
    </source>
</evidence>
<protein>
    <recommendedName>
        <fullName evidence="2">DUF4286 domain-containing protein</fullName>
    </recommendedName>
</protein>
<proteinExistence type="predicted"/>
<name>A0A075GGX8_9EURY</name>
<dbReference type="InterPro" id="IPR025563">
    <property type="entry name" value="DUF4286"/>
</dbReference>
<accession>A0A075GGX8</accession>
<dbReference type="EMBL" id="KF900672">
    <property type="protein sequence ID" value="AIF03179.1"/>
    <property type="molecule type" value="Genomic_DNA"/>
</dbReference>
<dbReference type="SUPFAM" id="SSF54909">
    <property type="entry name" value="Dimeric alpha+beta barrel"/>
    <property type="match status" value="1"/>
</dbReference>
<dbReference type="Pfam" id="PF14114">
    <property type="entry name" value="DUF4286"/>
    <property type="match status" value="1"/>
</dbReference>